<name>K6XMX7_9ALTE</name>
<accession>K6XMX7</accession>
<dbReference type="STRING" id="1127673.GLIP_0389"/>
<proteinExistence type="predicted"/>
<protein>
    <submittedName>
        <fullName evidence="1">Uncharacterized protein</fullName>
    </submittedName>
</protein>
<dbReference type="AlphaFoldDB" id="K6XMX7"/>
<keyword evidence="2" id="KW-1185">Reference proteome</keyword>
<dbReference type="Proteomes" id="UP000006334">
    <property type="component" value="Unassembled WGS sequence"/>
</dbReference>
<organism evidence="1 2">
    <name type="scientific">Aliiglaciecola lipolytica E3</name>
    <dbReference type="NCBI Taxonomy" id="1127673"/>
    <lineage>
        <taxon>Bacteria</taxon>
        <taxon>Pseudomonadati</taxon>
        <taxon>Pseudomonadota</taxon>
        <taxon>Gammaproteobacteria</taxon>
        <taxon>Alteromonadales</taxon>
        <taxon>Alteromonadaceae</taxon>
        <taxon>Aliiglaciecola</taxon>
    </lineage>
</organism>
<comment type="caution">
    <text evidence="1">The sequence shown here is derived from an EMBL/GenBank/DDBJ whole genome shotgun (WGS) entry which is preliminary data.</text>
</comment>
<dbReference type="RefSeq" id="WP_008842856.1">
    <property type="nucleotide sequence ID" value="NZ_BAEN01000014.1"/>
</dbReference>
<evidence type="ECO:0000313" key="2">
    <source>
        <dbReference type="Proteomes" id="UP000006334"/>
    </source>
</evidence>
<sequence length="729" mass="80253">MSLNKPILDDRSYQQIRDELIARIPIYAPEWTDHNPSDPGIALIELFSYLTENLLYRFNQIPDATKMEFLRLLQIPLHSAYPSKAMLTLSTKEPQGVAAKLSSQASAGDIKFTTLQEVNVLPVSAVGVLKVQDQIPDEDTEQGIFYQQAAASVDASNTIPYHTETIWQDEPGVSRDLNSSVDGILWVAVLSEKANETELVKQRLLAHPKGPLLINIGFVPEITLETDLDHHSISFANRFRCPGEGTQVTGKPVSWQISTGRINSQNQPIYYPLQVLGDTTEGLDKEGVVRVQLPTEEHNMSVYQLDDPNMQGVGDFPPTLDDEMQARVIFWLRAFRNDDSSIGKVKYVAANATQAEQAVDAKAEFIGTGNGQPNQVYSLNHAQVLANSLLLQVEEPQGWVEWQEVEGFYSSHESDRHFMLDKQAGQIRFGTGINGAVVQIGQRIRVIQYRYGGGRSGNVAAEAINKLVGVPLAKVVNPLGAYGGTDAETLEAALERIPSELRRRNRAVTRSDFKELALQAPGADLARSEVLPRYHPALPQLESAGVVSVVVWPKEDKHNPNAPLPNKNQLRSVCQYLDARRLVTTEMYVLPPKYVPIAVAVGVKVKNGFGIDAVRHWVELALRQFLAPLPPYGPGGQGWPLGRRVHGAELEAAAHQVEGVEYLEGLQLIGWDNNGNEIANTVNLQKNEVPELIGISVENGPITLNPGDIISPKETDAVVIPVPVIKDVC</sequence>
<dbReference type="NCBIfam" id="TIGR02243">
    <property type="entry name" value="putative baseplate assembly protein"/>
    <property type="match status" value="1"/>
</dbReference>
<dbReference type="InterPro" id="IPR011749">
    <property type="entry name" value="CHP02243"/>
</dbReference>
<evidence type="ECO:0000313" key="1">
    <source>
        <dbReference type="EMBL" id="GAC13036.1"/>
    </source>
</evidence>
<dbReference type="OrthoDB" id="9796131at2"/>
<dbReference type="EMBL" id="BAEN01000014">
    <property type="protein sequence ID" value="GAC13036.1"/>
    <property type="molecule type" value="Genomic_DNA"/>
</dbReference>
<reference evidence="1 2" key="1">
    <citation type="journal article" date="2017" name="Antonie Van Leeuwenhoek">
        <title>Rhizobium rhizosphaerae sp. nov., a novel species isolated from rice rhizosphere.</title>
        <authorList>
            <person name="Zhao J.J."/>
            <person name="Zhang J."/>
            <person name="Zhang R.J."/>
            <person name="Zhang C.W."/>
            <person name="Yin H.Q."/>
            <person name="Zhang X.X."/>
        </authorList>
    </citation>
    <scope>NUCLEOTIDE SEQUENCE [LARGE SCALE GENOMIC DNA]</scope>
    <source>
        <strain evidence="1 2">E3</strain>
    </source>
</reference>
<dbReference type="eggNOG" id="COG3299">
    <property type="taxonomic scope" value="Bacteria"/>
</dbReference>
<gene>
    <name evidence="1" type="ORF">GLIP_0389</name>
</gene>